<keyword evidence="2" id="KW-0328">Glycosyltransferase</keyword>
<sequence>MPFTDRSEAGKRLGKALDRYRGDNVVVLALPRGGVPVAAEVASYLKAPLDLLLVRKIGVPTQPELAMGAIIDGDDPIVVRNEDVIRLAWVSAAEFDKSCERELAEIERRRRLYVGDRHGVDVKNRIAIIVDDGIATGATVRAAIRGLRRRKPCSIVLAVPVAPPETIEALRKEADDVICLEEPEFFQAIGLYYRDFRQLRDQDVIALMDAARARVAAGGPSAVDK</sequence>
<dbReference type="STRING" id="1165689.SAMN02927914_00063"/>
<feature type="domain" description="Phosphoribosyltransferase" evidence="1">
    <location>
        <begin position="17"/>
        <end position="192"/>
    </location>
</feature>
<evidence type="ECO:0000259" key="1">
    <source>
        <dbReference type="Pfam" id="PF00156"/>
    </source>
</evidence>
<dbReference type="RefSeq" id="WP_091574586.1">
    <property type="nucleotide sequence ID" value="NZ_FMXM01000002.1"/>
</dbReference>
<gene>
    <name evidence="2" type="ORF">SAMN02927914_00063</name>
</gene>
<dbReference type="EMBL" id="FMXM01000002">
    <property type="protein sequence ID" value="SDA38708.1"/>
    <property type="molecule type" value="Genomic_DNA"/>
</dbReference>
<dbReference type="InterPro" id="IPR000836">
    <property type="entry name" value="PRTase_dom"/>
</dbReference>
<accession>A0A1G5UZA4</accession>
<protein>
    <submittedName>
        <fullName evidence="2">Predicted phosphoribosyltransferase</fullName>
    </submittedName>
</protein>
<dbReference type="Proteomes" id="UP000198588">
    <property type="component" value="Unassembled WGS sequence"/>
</dbReference>
<keyword evidence="2" id="KW-0808">Transferase</keyword>
<reference evidence="2 3" key="1">
    <citation type="submission" date="2016-10" db="EMBL/GenBank/DDBJ databases">
        <authorList>
            <person name="de Groot N.N."/>
        </authorList>
    </citation>
    <scope>NUCLEOTIDE SEQUENCE [LARGE SCALE GENOMIC DNA]</scope>
    <source>
        <strain evidence="2 3">CGMCC 1.12097</strain>
    </source>
</reference>
<dbReference type="OrthoDB" id="9810066at2"/>
<dbReference type="GO" id="GO:0016757">
    <property type="term" value="F:glycosyltransferase activity"/>
    <property type="evidence" value="ECO:0007669"/>
    <property type="project" value="UniProtKB-KW"/>
</dbReference>
<dbReference type="SUPFAM" id="SSF53271">
    <property type="entry name" value="PRTase-like"/>
    <property type="match status" value="1"/>
</dbReference>
<proteinExistence type="predicted"/>
<evidence type="ECO:0000313" key="2">
    <source>
        <dbReference type="EMBL" id="SDA38708.1"/>
    </source>
</evidence>
<organism evidence="2 3">
    <name type="scientific">Mesorhizobium qingshengii</name>
    <dbReference type="NCBI Taxonomy" id="1165689"/>
    <lineage>
        <taxon>Bacteria</taxon>
        <taxon>Pseudomonadati</taxon>
        <taxon>Pseudomonadota</taxon>
        <taxon>Alphaproteobacteria</taxon>
        <taxon>Hyphomicrobiales</taxon>
        <taxon>Phyllobacteriaceae</taxon>
        <taxon>Mesorhizobium</taxon>
    </lineage>
</organism>
<dbReference type="Gene3D" id="3.40.50.2020">
    <property type="match status" value="1"/>
</dbReference>
<dbReference type="Gene3D" id="3.30.1310.20">
    <property type="entry name" value="PRTase-like"/>
    <property type="match status" value="1"/>
</dbReference>
<dbReference type="AlphaFoldDB" id="A0A1G5UZA4"/>
<dbReference type="InterPro" id="IPR029057">
    <property type="entry name" value="PRTase-like"/>
</dbReference>
<dbReference type="CDD" id="cd06223">
    <property type="entry name" value="PRTases_typeI"/>
    <property type="match status" value="1"/>
</dbReference>
<dbReference type="Pfam" id="PF00156">
    <property type="entry name" value="Pribosyltran"/>
    <property type="match status" value="1"/>
</dbReference>
<evidence type="ECO:0000313" key="3">
    <source>
        <dbReference type="Proteomes" id="UP000198588"/>
    </source>
</evidence>
<name>A0A1G5UZA4_9HYPH</name>